<sequence>MNITDLISGGIGEKTVSSIANNLSIDQDKVKYLVAAAVPLMVSALNYNAQKDETQAESINNALQSKHNGSILDSLGDFLGQGPSDDENKIVQHMFGKNTDYVTNNLSEKTGLSSDKISAVLATLAPIVMGFLGKQKSGASGGGIGDLIGSVLGGGQGSSAGGGLLGNILGSVLGGGSSSQSGTPNMGGIGDLVGDFFNKDKKNQAGNILDSLAGMFGK</sequence>
<evidence type="ECO:0000313" key="2">
    <source>
        <dbReference type="Proteomes" id="UP000198785"/>
    </source>
</evidence>
<organism evidence="1 2">
    <name type="scientific">Sphingobacterium wenxiniae</name>
    <dbReference type="NCBI Taxonomy" id="683125"/>
    <lineage>
        <taxon>Bacteria</taxon>
        <taxon>Pseudomonadati</taxon>
        <taxon>Bacteroidota</taxon>
        <taxon>Sphingobacteriia</taxon>
        <taxon>Sphingobacteriales</taxon>
        <taxon>Sphingobacteriaceae</taxon>
        <taxon>Sphingobacterium</taxon>
    </lineage>
</organism>
<accession>A0A1I6NT67</accession>
<dbReference type="Pfam" id="PF06078">
    <property type="entry name" value="DUF937"/>
    <property type="match status" value="1"/>
</dbReference>
<evidence type="ECO:0008006" key="3">
    <source>
        <dbReference type="Google" id="ProtNLM"/>
    </source>
</evidence>
<protein>
    <recommendedName>
        <fullName evidence="3">DUF937 domain-containing protein</fullName>
    </recommendedName>
</protein>
<proteinExistence type="predicted"/>
<dbReference type="InterPro" id="IPR009282">
    <property type="entry name" value="DUF937"/>
</dbReference>
<name>A0A1I6NT67_9SPHI</name>
<dbReference type="AlphaFoldDB" id="A0A1I6NT67"/>
<evidence type="ECO:0000313" key="1">
    <source>
        <dbReference type="EMBL" id="SFS31216.1"/>
    </source>
</evidence>
<keyword evidence="2" id="KW-1185">Reference proteome</keyword>
<dbReference type="STRING" id="683125.SAMN05660206_10187"/>
<dbReference type="Proteomes" id="UP000198785">
    <property type="component" value="Unassembled WGS sequence"/>
</dbReference>
<dbReference type="EMBL" id="FOZZ01000001">
    <property type="protein sequence ID" value="SFS31216.1"/>
    <property type="molecule type" value="Genomic_DNA"/>
</dbReference>
<gene>
    <name evidence="1" type="ORF">SAMN05660206_10187</name>
</gene>
<reference evidence="1 2" key="1">
    <citation type="submission" date="2016-10" db="EMBL/GenBank/DDBJ databases">
        <authorList>
            <person name="de Groot N.N."/>
        </authorList>
    </citation>
    <scope>NUCLEOTIDE SEQUENCE [LARGE SCALE GENOMIC DNA]</scope>
    <source>
        <strain evidence="1 2">DSM 22789</strain>
    </source>
</reference>
<dbReference type="RefSeq" id="WP_093363197.1">
    <property type="nucleotide sequence ID" value="NZ_FOZZ01000001.1"/>
</dbReference>
<dbReference type="OrthoDB" id="708105at2"/>